<gene>
    <name evidence="1" type="ORF">HQ603_09265</name>
</gene>
<reference evidence="1 2" key="1">
    <citation type="submission" date="2020-06" db="EMBL/GenBank/DDBJ databases">
        <title>Taxonomy, biology and ecology of Rhodococcus bacteria occurring in California pistachio and other woody hosts as revealed by genome sequence analyses.</title>
        <authorList>
            <person name="Gai Y."/>
            <person name="Riely B."/>
        </authorList>
    </citation>
    <scope>NUCLEOTIDE SEQUENCE [LARGE SCALE GENOMIC DNA]</scope>
    <source>
        <strain evidence="1 2">BP-281</strain>
    </source>
</reference>
<keyword evidence="2" id="KW-1185">Reference proteome</keyword>
<name>A0ABS7P3H6_9NOCA</name>
<proteinExistence type="predicted"/>
<dbReference type="Proteomes" id="UP000825228">
    <property type="component" value="Unassembled WGS sequence"/>
</dbReference>
<evidence type="ECO:0000313" key="1">
    <source>
        <dbReference type="EMBL" id="MBY6366943.1"/>
    </source>
</evidence>
<sequence length="80" mass="8724">MTQHQDAAVADPDRYLTADGTLTADGVDAGRWLGTELARNADWATLADDLGVHSRVARHLHSLWCADRDRAAADAQHVLF</sequence>
<dbReference type="RefSeq" id="WP_222684258.1">
    <property type="nucleotide sequence ID" value="NZ_JABUBT010000011.1"/>
</dbReference>
<accession>A0ABS7P3H6</accession>
<dbReference type="EMBL" id="JABUBU010000005">
    <property type="protein sequence ID" value="MBY6366943.1"/>
    <property type="molecule type" value="Genomic_DNA"/>
</dbReference>
<comment type="caution">
    <text evidence="1">The sequence shown here is derived from an EMBL/GenBank/DDBJ whole genome shotgun (WGS) entry which is preliminary data.</text>
</comment>
<protein>
    <submittedName>
        <fullName evidence="1">Uncharacterized protein</fullName>
    </submittedName>
</protein>
<organism evidence="1 2">
    <name type="scientific">Rhodococcoides corynebacterioides</name>
    <dbReference type="NCBI Taxonomy" id="53972"/>
    <lineage>
        <taxon>Bacteria</taxon>
        <taxon>Bacillati</taxon>
        <taxon>Actinomycetota</taxon>
        <taxon>Actinomycetes</taxon>
        <taxon>Mycobacteriales</taxon>
        <taxon>Nocardiaceae</taxon>
        <taxon>Rhodococcoides</taxon>
    </lineage>
</organism>
<evidence type="ECO:0000313" key="2">
    <source>
        <dbReference type="Proteomes" id="UP000825228"/>
    </source>
</evidence>